<feature type="domain" description="Type IX secretion system protein PorV" evidence="2">
    <location>
        <begin position="28"/>
        <end position="263"/>
    </location>
</feature>
<comment type="caution">
    <text evidence="3">The sequence shown here is derived from an EMBL/GenBank/DDBJ whole genome shotgun (WGS) entry which is preliminary data.</text>
</comment>
<accession>A0A2M9R808</accession>
<dbReference type="Proteomes" id="UP000231960">
    <property type="component" value="Unassembled WGS sequence"/>
</dbReference>
<dbReference type="InterPro" id="IPR047799">
    <property type="entry name" value="T9SS_OM_PorV"/>
</dbReference>
<proteinExistence type="predicted"/>
<dbReference type="Gene3D" id="2.40.160.60">
    <property type="entry name" value="Outer membrane protein transport protein (OMPP1/FadL/TodX)"/>
    <property type="match status" value="2"/>
</dbReference>
<keyword evidence="4" id="KW-1185">Reference proteome</keyword>
<name>A0A2M9R808_9FLAO</name>
<feature type="chain" id="PRO_5014702673" description="Type IX secretion system protein PorV domain-containing protein" evidence="1">
    <location>
        <begin position="20"/>
        <end position="392"/>
    </location>
</feature>
<dbReference type="InterPro" id="IPR045741">
    <property type="entry name" value="PorV"/>
</dbReference>
<dbReference type="OrthoDB" id="9758448at2"/>
<feature type="signal peptide" evidence="1">
    <location>
        <begin position="1"/>
        <end position="19"/>
    </location>
</feature>
<sequence length="392" mass="43466">MKKLTILAITAFAAQATFAQTPVSEYKQKMSRAITTGVPFLLISADARAAGMGDIGTASSPDAFSQQYNPAKYVFSKQQQGFSISYTPYMAKLATDISLAQLNYFNKFNDRSAFAASVRYFGMGEIQKTNEIGDPIGTEEPNEFAIDVSYGLKLSDHFSGAVAARYISSNLVSSEERETSANSFAVDIAGFYESEEMQFDGFDGKIRAGFNLQNLGPKISYAEGQEDFLPSNLRLGGGFDFILDEHNKIATHIELTKLLVPSRQVPEDLNNDGVITPDEVSANNRKYNETGWTSGLFKSFGDAPDGFGEEMREFTWALGAEYWYQDSFAFRLGYFNEAEDKGARRFATLGAGFKYNIINIDVSYLFDMGGNTNPLDSTLRFSLTFNFGQKYY</sequence>
<dbReference type="EMBL" id="NIPO01000001">
    <property type="protein sequence ID" value="PJR04986.1"/>
    <property type="molecule type" value="Genomic_DNA"/>
</dbReference>
<evidence type="ECO:0000259" key="2">
    <source>
        <dbReference type="Pfam" id="PF19572"/>
    </source>
</evidence>
<keyword evidence="1" id="KW-0732">Signal</keyword>
<dbReference type="InterPro" id="IPR018247">
    <property type="entry name" value="EF_Hand_1_Ca_BS"/>
</dbReference>
<dbReference type="PROSITE" id="PS00018">
    <property type="entry name" value="EF_HAND_1"/>
    <property type="match status" value="1"/>
</dbReference>
<evidence type="ECO:0000313" key="4">
    <source>
        <dbReference type="Proteomes" id="UP000231960"/>
    </source>
</evidence>
<reference evidence="3 4" key="1">
    <citation type="submission" date="2017-06" db="EMBL/GenBank/DDBJ databases">
        <title>Description of Avrilella dinanensis gen. nov. sp. nov.</title>
        <authorList>
            <person name="Leyer C."/>
            <person name="Sassi M."/>
            <person name="Minet J."/>
            <person name="Kayal S."/>
            <person name="Cattoir V."/>
        </authorList>
    </citation>
    <scope>NUCLEOTIDE SEQUENCE [LARGE SCALE GENOMIC DNA]</scope>
    <source>
        <strain evidence="3 4">UR159</strain>
    </source>
</reference>
<dbReference type="AlphaFoldDB" id="A0A2M9R808"/>
<dbReference type="SUPFAM" id="SSF56935">
    <property type="entry name" value="Porins"/>
    <property type="match status" value="1"/>
</dbReference>
<gene>
    <name evidence="3" type="ORF">CDL10_10845</name>
</gene>
<dbReference type="Pfam" id="PF19572">
    <property type="entry name" value="PorV"/>
    <property type="match status" value="1"/>
</dbReference>
<dbReference type="RefSeq" id="WP_100678545.1">
    <property type="nucleotide sequence ID" value="NZ_NIPO01000001.1"/>
</dbReference>
<dbReference type="NCBIfam" id="NF033709">
    <property type="entry name" value="PorV_fam"/>
    <property type="match status" value="1"/>
</dbReference>
<evidence type="ECO:0000313" key="3">
    <source>
        <dbReference type="EMBL" id="PJR04986.1"/>
    </source>
</evidence>
<organism evidence="3 4">
    <name type="scientific">Avrilella dinanensis</name>
    <dbReference type="NCBI Taxonomy" id="2008672"/>
    <lineage>
        <taxon>Bacteria</taxon>
        <taxon>Pseudomonadati</taxon>
        <taxon>Bacteroidota</taxon>
        <taxon>Flavobacteriia</taxon>
        <taxon>Flavobacteriales</taxon>
        <taxon>Flavobacteriaceae</taxon>
        <taxon>Avrilella</taxon>
    </lineage>
</organism>
<protein>
    <recommendedName>
        <fullName evidence="2">Type IX secretion system protein PorV domain-containing protein</fullName>
    </recommendedName>
</protein>
<dbReference type="NCBIfam" id="NF033710">
    <property type="entry name" value="T9SS_OM_PorV"/>
    <property type="match status" value="1"/>
</dbReference>
<evidence type="ECO:0000256" key="1">
    <source>
        <dbReference type="SAM" id="SignalP"/>
    </source>
</evidence>